<dbReference type="Pfam" id="PF08282">
    <property type="entry name" value="Hydrolase_3"/>
    <property type="match status" value="2"/>
</dbReference>
<evidence type="ECO:0000256" key="1">
    <source>
        <dbReference type="ARBA" id="ARBA00022723"/>
    </source>
</evidence>
<keyword evidence="3 5" id="KW-0460">Magnesium</keyword>
<name>L0A8R4_CALLD</name>
<accession>L0A8R4</accession>
<dbReference type="GO" id="GO:0008967">
    <property type="term" value="F:phosphoglycolate phosphatase activity"/>
    <property type="evidence" value="ECO:0007669"/>
    <property type="project" value="UniProtKB-UniRule"/>
</dbReference>
<dbReference type="NCBIfam" id="TIGR01487">
    <property type="entry name" value="Pglycolate_arch"/>
    <property type="match status" value="1"/>
</dbReference>
<feature type="binding site" evidence="5">
    <location>
        <position position="158"/>
    </location>
    <ligand>
        <name>substrate</name>
    </ligand>
</feature>
<feature type="binding site" evidence="5">
    <location>
        <position position="181"/>
    </location>
    <ligand>
        <name>Mg(2+)</name>
        <dbReference type="ChEBI" id="CHEBI:18420"/>
    </ligand>
</feature>
<dbReference type="PANTHER" id="PTHR10000:SF8">
    <property type="entry name" value="HAD SUPERFAMILY HYDROLASE-LIKE, TYPE 3"/>
    <property type="match status" value="1"/>
</dbReference>
<comment type="catalytic activity">
    <reaction evidence="5">
        <text>2-phosphoglycolate + H2O = glycolate + phosphate</text>
        <dbReference type="Rhea" id="RHEA:14369"/>
        <dbReference type="ChEBI" id="CHEBI:15377"/>
        <dbReference type="ChEBI" id="CHEBI:29805"/>
        <dbReference type="ChEBI" id="CHEBI:43474"/>
        <dbReference type="ChEBI" id="CHEBI:58033"/>
        <dbReference type="EC" id="3.1.3.18"/>
    </reaction>
</comment>
<evidence type="ECO:0000256" key="3">
    <source>
        <dbReference type="ARBA" id="ARBA00022842"/>
    </source>
</evidence>
<comment type="similarity">
    <text evidence="5">Belongs to the archaeal SPP-like hydrolase family.</text>
</comment>
<feature type="binding site" evidence="5">
    <location>
        <position position="8"/>
    </location>
    <ligand>
        <name>Mg(2+)</name>
        <dbReference type="ChEBI" id="CHEBI:18420"/>
    </ligand>
</feature>
<dbReference type="EMBL" id="CP003378">
    <property type="protein sequence ID" value="AFZ69809.1"/>
    <property type="molecule type" value="Genomic_DNA"/>
</dbReference>
<keyword evidence="2 5" id="KW-0378">Hydrolase</keyword>
<dbReference type="SUPFAM" id="SSF56784">
    <property type="entry name" value="HAD-like"/>
    <property type="match status" value="1"/>
</dbReference>
<evidence type="ECO:0000256" key="5">
    <source>
        <dbReference type="HAMAP-Rule" id="MF_01419"/>
    </source>
</evidence>
<dbReference type="CDD" id="cd07514">
    <property type="entry name" value="HAD_Pase"/>
    <property type="match status" value="1"/>
</dbReference>
<keyword evidence="4 5" id="KW-0119">Carbohydrate metabolism</keyword>
<organism evidence="7 8">
    <name type="scientific">Caldisphaera lagunensis (strain DSM 15908 / JCM 11604 / ANMR 0165 / IC-154)</name>
    <dbReference type="NCBI Taxonomy" id="1056495"/>
    <lineage>
        <taxon>Archaea</taxon>
        <taxon>Thermoproteota</taxon>
        <taxon>Thermoprotei</taxon>
        <taxon>Acidilobales</taxon>
        <taxon>Caldisphaeraceae</taxon>
        <taxon>Caldisphaera</taxon>
    </lineage>
</organism>
<dbReference type="HOGENOM" id="CLU_044146_2_0_2"/>
<dbReference type="GeneID" id="14211274"/>
<evidence type="ECO:0000256" key="4">
    <source>
        <dbReference type="ARBA" id="ARBA00023277"/>
    </source>
</evidence>
<dbReference type="KEGG" id="clg:Calag_0013"/>
<protein>
    <recommendedName>
        <fullName evidence="5 6">Phosphoglycolate phosphatase</fullName>
        <shortName evidence="5">PGP</shortName>
        <shortName evidence="5">PGPase</shortName>
        <ecNumber evidence="5 6">3.1.3.18</ecNumber>
    </recommendedName>
</protein>
<evidence type="ECO:0000313" key="8">
    <source>
        <dbReference type="Proteomes" id="UP000010469"/>
    </source>
</evidence>
<dbReference type="Proteomes" id="UP000010469">
    <property type="component" value="Chromosome"/>
</dbReference>
<evidence type="ECO:0000256" key="2">
    <source>
        <dbReference type="ARBA" id="ARBA00022801"/>
    </source>
</evidence>
<reference evidence="8" key="1">
    <citation type="submission" date="2012-03" db="EMBL/GenBank/DDBJ databases">
        <title>Complete genome of Caldisphaera lagunensis DSM 15908.</title>
        <authorList>
            <person name="Lucas S."/>
            <person name="Copeland A."/>
            <person name="Lapidus A."/>
            <person name="Glavina del Rio T."/>
            <person name="Dalin E."/>
            <person name="Tice H."/>
            <person name="Bruce D."/>
            <person name="Goodwin L."/>
            <person name="Pitluck S."/>
            <person name="Peters L."/>
            <person name="Mikhailova N."/>
            <person name="Teshima H."/>
            <person name="Kyrpides N."/>
            <person name="Mavromatis K."/>
            <person name="Ivanova N."/>
            <person name="Brettin T."/>
            <person name="Detter J.C."/>
            <person name="Han C."/>
            <person name="Larimer F."/>
            <person name="Land M."/>
            <person name="Hauser L."/>
            <person name="Markowitz V."/>
            <person name="Cheng J.-F."/>
            <person name="Hugenholtz P."/>
            <person name="Woyke T."/>
            <person name="Wu D."/>
            <person name="Spring S."/>
            <person name="Schroeder M."/>
            <person name="Brambilla E."/>
            <person name="Klenk H.-P."/>
            <person name="Eisen J.A."/>
        </authorList>
    </citation>
    <scope>NUCLEOTIDE SEQUENCE [LARGE SCALE GENOMIC DNA]</scope>
    <source>
        <strain evidence="8">DSM 15908 / JCM 11604 / IC-154</strain>
    </source>
</reference>
<evidence type="ECO:0000313" key="7">
    <source>
        <dbReference type="EMBL" id="AFZ69809.1"/>
    </source>
</evidence>
<dbReference type="GO" id="GO:0005829">
    <property type="term" value="C:cytosol"/>
    <property type="evidence" value="ECO:0007669"/>
    <property type="project" value="TreeGrafter"/>
</dbReference>
<dbReference type="InterPro" id="IPR006379">
    <property type="entry name" value="HAD-SF_hydro_IIB"/>
</dbReference>
<feature type="binding site" evidence="5">
    <location>
        <position position="10"/>
    </location>
    <ligand>
        <name>Mg(2+)</name>
        <dbReference type="ChEBI" id="CHEBI:18420"/>
    </ligand>
</feature>
<dbReference type="Gene3D" id="3.90.1070.10">
    <property type="match status" value="1"/>
</dbReference>
<feature type="active site" description="Nucleophile" evidence="5">
    <location>
        <position position="8"/>
    </location>
</feature>
<dbReference type="Gene3D" id="3.40.50.1000">
    <property type="entry name" value="HAD superfamily/HAD-like"/>
    <property type="match status" value="1"/>
</dbReference>
<dbReference type="RefSeq" id="WP_015231707.1">
    <property type="nucleotide sequence ID" value="NC_019791.1"/>
</dbReference>
<evidence type="ECO:0000256" key="6">
    <source>
        <dbReference type="NCBIfam" id="TIGR01487"/>
    </source>
</evidence>
<dbReference type="EC" id="3.1.3.18" evidence="5 6"/>
<comment type="cofactor">
    <cofactor evidence="5">
        <name>Mg(2+)</name>
        <dbReference type="ChEBI" id="CHEBI:18420"/>
    </cofactor>
</comment>
<dbReference type="GO" id="GO:0000287">
    <property type="term" value="F:magnesium ion binding"/>
    <property type="evidence" value="ECO:0007669"/>
    <property type="project" value="InterPro"/>
</dbReference>
<proteinExistence type="inferred from homology"/>
<dbReference type="InterPro" id="IPR006382">
    <property type="entry name" value="PGPase"/>
</dbReference>
<dbReference type="PANTHER" id="PTHR10000">
    <property type="entry name" value="PHOSPHOSERINE PHOSPHATASE"/>
    <property type="match status" value="1"/>
</dbReference>
<keyword evidence="1 5" id="KW-0479">Metal-binding</keyword>
<dbReference type="InterPro" id="IPR036412">
    <property type="entry name" value="HAD-like_sf"/>
</dbReference>
<dbReference type="AlphaFoldDB" id="L0A8R4"/>
<dbReference type="FunCoup" id="L0A8R4">
    <property type="interactions" value="23"/>
</dbReference>
<gene>
    <name evidence="7" type="ordered locus">Calag_0013</name>
</gene>
<dbReference type="eggNOG" id="arCOG01213">
    <property type="taxonomic scope" value="Archaea"/>
</dbReference>
<dbReference type="HAMAP" id="MF_01419">
    <property type="entry name" value="GPH_hydrolase_arch"/>
    <property type="match status" value="1"/>
</dbReference>
<dbReference type="OrthoDB" id="120822at2157"/>
<comment type="function">
    <text evidence="5">Catalyzes the dephosphorylation of 2-phosphoglycolate.</text>
</comment>
<dbReference type="NCBIfam" id="TIGR01482">
    <property type="entry name" value="SPP-subfamily"/>
    <property type="match status" value="1"/>
</dbReference>
<dbReference type="STRING" id="1056495.Calag_0013"/>
<feature type="binding site" evidence="5">
    <location>
        <position position="185"/>
    </location>
    <ligand>
        <name>Mg(2+)</name>
        <dbReference type="ChEBI" id="CHEBI:18420"/>
    </ligand>
</feature>
<keyword evidence="8" id="KW-1185">Reference proteome</keyword>
<dbReference type="InParanoid" id="L0A8R4"/>
<dbReference type="NCBIfam" id="TIGR01484">
    <property type="entry name" value="HAD-SF-IIB"/>
    <property type="match status" value="1"/>
</dbReference>
<dbReference type="InterPro" id="IPR023214">
    <property type="entry name" value="HAD_sf"/>
</dbReference>
<sequence>MIKYVATDVDGTLTIRRGDVRISIEAINGIRLLESNGIKVSLISGNSLPVTLGLRGYIGASGPAIAENGCIIYFHGYKHICNKTPPDELKDIALKMGLIESWQNKFRFHDLAFFIPRNMDKSKIKDLINEIEKNSNKYGFKVLWSGYALHILPEMGGKGFGVKIASELLGFKEEEVATIGDGENDLDMLNFGILSACPSDASEEVKKTVKYVASKPGGEGFLEIANYILKINNQNSG</sequence>